<dbReference type="RefSeq" id="WP_167833016.1">
    <property type="nucleotide sequence ID" value="NZ_JAAVUM010000009.1"/>
</dbReference>
<organism evidence="1 2">
    <name type="scientific">Mesobacillus selenatarsenatis</name>
    <dbReference type="NCBI Taxonomy" id="388741"/>
    <lineage>
        <taxon>Bacteria</taxon>
        <taxon>Bacillati</taxon>
        <taxon>Bacillota</taxon>
        <taxon>Bacilli</taxon>
        <taxon>Bacillales</taxon>
        <taxon>Bacillaceae</taxon>
        <taxon>Mesobacillus</taxon>
    </lineage>
</organism>
<accession>A0A846TIJ4</accession>
<dbReference type="AlphaFoldDB" id="A0A846TIJ4"/>
<protein>
    <submittedName>
        <fullName evidence="1">AAA family ATPase</fullName>
    </submittedName>
</protein>
<dbReference type="Proteomes" id="UP000587942">
    <property type="component" value="Unassembled WGS sequence"/>
</dbReference>
<evidence type="ECO:0000313" key="2">
    <source>
        <dbReference type="Proteomes" id="UP000587942"/>
    </source>
</evidence>
<sequence length="186" mass="21973">MKFVLIFGPQATGKMTVGHELEKITDLKLFHNHMTIELVNPFFDYGTKEGKRLVRLFREELFKAMAKSDQEGMIFTYVWAFDMQEDWAYAEKVCEIFESEGGTVYFVELEADLEERLARNRSDHRLEHKPSKRNLKRSEKDLLESMKQYRLNSNEGEIQRANYVRINNTKLTAVEVASRIRNHFDL</sequence>
<dbReference type="EMBL" id="JAAVUM010000009">
    <property type="protein sequence ID" value="NKE06609.1"/>
    <property type="molecule type" value="Genomic_DNA"/>
</dbReference>
<dbReference type="InterPro" id="IPR027417">
    <property type="entry name" value="P-loop_NTPase"/>
</dbReference>
<dbReference type="Gene3D" id="3.40.50.300">
    <property type="entry name" value="P-loop containing nucleotide triphosphate hydrolases"/>
    <property type="match status" value="1"/>
</dbReference>
<proteinExistence type="predicted"/>
<name>A0A846TIJ4_9BACI</name>
<comment type="caution">
    <text evidence="1">The sequence shown here is derived from an EMBL/GenBank/DDBJ whole genome shotgun (WGS) entry which is preliminary data.</text>
</comment>
<dbReference type="SUPFAM" id="SSF52540">
    <property type="entry name" value="P-loop containing nucleoside triphosphate hydrolases"/>
    <property type="match status" value="1"/>
</dbReference>
<gene>
    <name evidence="1" type="ORF">GWK17_14210</name>
</gene>
<evidence type="ECO:0000313" key="1">
    <source>
        <dbReference type="EMBL" id="NKE06609.1"/>
    </source>
</evidence>
<reference evidence="1 2" key="1">
    <citation type="submission" date="2020-03" db="EMBL/GenBank/DDBJ databases">
        <authorList>
            <person name="Sun Q."/>
        </authorList>
    </citation>
    <scope>NUCLEOTIDE SEQUENCE [LARGE SCALE GENOMIC DNA]</scope>
    <source>
        <strain evidence="1 2">KACC 21451</strain>
    </source>
</reference>